<evidence type="ECO:0000256" key="1">
    <source>
        <dbReference type="SAM" id="MobiDB-lite"/>
    </source>
</evidence>
<feature type="region of interest" description="Disordered" evidence="1">
    <location>
        <begin position="378"/>
        <end position="429"/>
    </location>
</feature>
<organism evidence="2 3">
    <name type="scientific">Phakopsora pachyrhizi</name>
    <name type="common">Asian soybean rust disease fungus</name>
    <dbReference type="NCBI Taxonomy" id="170000"/>
    <lineage>
        <taxon>Eukaryota</taxon>
        <taxon>Fungi</taxon>
        <taxon>Dikarya</taxon>
        <taxon>Basidiomycota</taxon>
        <taxon>Pucciniomycotina</taxon>
        <taxon>Pucciniomycetes</taxon>
        <taxon>Pucciniales</taxon>
        <taxon>Phakopsoraceae</taxon>
        <taxon>Phakopsora</taxon>
    </lineage>
</organism>
<dbReference type="Proteomes" id="UP001153365">
    <property type="component" value="Unassembled WGS sequence"/>
</dbReference>
<proteinExistence type="predicted"/>
<sequence>MTYQDSDGEVQVGRVFKTIEAFKRHMGSSVGNDSHFGDAGLLTGNSKTVTKSSHLIEVVTDGFYRPVGDEYGRAVMVQAVRMAVVGKTSDFDVGKFLHDERAKVEVLKKKWNQDPKDVINSIPLSLSTAVKRLGVDAEELNHLLKPLVDELKLFMNGVCSFPLIADLPALRKTAGFSGHSATKFCSFCEATKDSINEIDINRFEKRVHEAHLEKSLEWNSLTTQWETDLFTKEHGIRWSVLNELEYWRPIDFCVIEVMHNLALGNLKDHCLSFLGLKNVAEQLEKHLSHNEAWKIHSNIKTPFEHYGVQEGKGKKRSVLEVEGNTVLESDSINKKQKLQSRFLHKISIAKDSSNQTSIIPNTKSKASGGINLRKKVTRAYDKDQRSVEKNKSQSQTSTENSSNNVPTNNSGTKRNDKGKKRARTPDLSNLNEAGPEALWLESDEHIFPKLPLELDYQAILVKITFDWNIKSFSSSPWNNAQSIILVEISFLPKLLERWVINKGNEIESSWGLSEEALIADKKIKLQKAHCKQIPAQIFTSEFPRFIILFGDSGTTSEVEDGDDINQFPRTLKPLWRSQDFTDCCYLLDCCTKQTAVSSKKVNSTFNLYNRSGSRDLESNGIQGVPVGLPSDVYAGEFVAGLSEIQNMELKKQPSCDLARVKAKLQQKLGLGGSNPGGGGSNTPQSAHLSDNRLLSDQPIIQQNQSSRMILDK</sequence>
<feature type="compositionally biased region" description="Low complexity" evidence="1">
    <location>
        <begin position="392"/>
        <end position="404"/>
    </location>
</feature>
<feature type="compositionally biased region" description="Gly residues" evidence="1">
    <location>
        <begin position="669"/>
        <end position="680"/>
    </location>
</feature>
<protein>
    <submittedName>
        <fullName evidence="2">Uncharacterized protein</fullName>
    </submittedName>
</protein>
<evidence type="ECO:0000313" key="3">
    <source>
        <dbReference type="Proteomes" id="UP001153365"/>
    </source>
</evidence>
<name>A0AAV0AIW7_PHAPC</name>
<gene>
    <name evidence="2" type="ORF">PPACK8108_LOCUS1829</name>
</gene>
<dbReference type="PANTHER" id="PTHR46579:SF2">
    <property type="entry name" value="C2H2-TYPE DOMAIN-CONTAINING PROTEIN"/>
    <property type="match status" value="1"/>
</dbReference>
<accession>A0AAV0AIW7</accession>
<dbReference type="PANTHER" id="PTHR46579">
    <property type="entry name" value="F5/8 TYPE C DOMAIN-CONTAINING PROTEIN-RELATED"/>
    <property type="match status" value="1"/>
</dbReference>
<keyword evidence="3" id="KW-1185">Reference proteome</keyword>
<reference evidence="2" key="1">
    <citation type="submission" date="2022-06" db="EMBL/GenBank/DDBJ databases">
        <authorList>
            <consortium name="SYNGENTA / RWTH Aachen University"/>
        </authorList>
    </citation>
    <scope>NUCLEOTIDE SEQUENCE</scope>
</reference>
<comment type="caution">
    <text evidence="2">The sequence shown here is derived from an EMBL/GenBank/DDBJ whole genome shotgun (WGS) entry which is preliminary data.</text>
</comment>
<feature type="compositionally biased region" description="Polar residues" evidence="1">
    <location>
        <begin position="682"/>
        <end position="712"/>
    </location>
</feature>
<evidence type="ECO:0000313" key="2">
    <source>
        <dbReference type="EMBL" id="CAH7667429.1"/>
    </source>
</evidence>
<feature type="compositionally biased region" description="Basic and acidic residues" evidence="1">
    <location>
        <begin position="378"/>
        <end position="391"/>
    </location>
</feature>
<dbReference type="EMBL" id="CALTRL010000304">
    <property type="protein sequence ID" value="CAH7667429.1"/>
    <property type="molecule type" value="Genomic_DNA"/>
</dbReference>
<dbReference type="AlphaFoldDB" id="A0AAV0AIW7"/>
<feature type="region of interest" description="Disordered" evidence="1">
    <location>
        <begin position="668"/>
        <end position="712"/>
    </location>
</feature>